<feature type="non-terminal residue" evidence="3">
    <location>
        <position position="1"/>
    </location>
</feature>
<keyword evidence="2" id="KW-1133">Transmembrane helix</keyword>
<dbReference type="AlphaFoldDB" id="A0AAD7MSV9"/>
<proteinExistence type="predicted"/>
<protein>
    <submittedName>
        <fullName evidence="3">Uncharacterized protein</fullName>
    </submittedName>
</protein>
<evidence type="ECO:0000256" key="1">
    <source>
        <dbReference type="SAM" id="MobiDB-lite"/>
    </source>
</evidence>
<feature type="transmembrane region" description="Helical" evidence="2">
    <location>
        <begin position="32"/>
        <end position="54"/>
    </location>
</feature>
<organism evidence="3 4">
    <name type="scientific">Mycena metata</name>
    <dbReference type="NCBI Taxonomy" id="1033252"/>
    <lineage>
        <taxon>Eukaryota</taxon>
        <taxon>Fungi</taxon>
        <taxon>Dikarya</taxon>
        <taxon>Basidiomycota</taxon>
        <taxon>Agaricomycotina</taxon>
        <taxon>Agaricomycetes</taxon>
        <taxon>Agaricomycetidae</taxon>
        <taxon>Agaricales</taxon>
        <taxon>Marasmiineae</taxon>
        <taxon>Mycenaceae</taxon>
        <taxon>Mycena</taxon>
    </lineage>
</organism>
<keyword evidence="4" id="KW-1185">Reference proteome</keyword>
<name>A0AAD7MSV9_9AGAR</name>
<evidence type="ECO:0000313" key="4">
    <source>
        <dbReference type="Proteomes" id="UP001215598"/>
    </source>
</evidence>
<evidence type="ECO:0000256" key="2">
    <source>
        <dbReference type="SAM" id="Phobius"/>
    </source>
</evidence>
<comment type="caution">
    <text evidence="3">The sequence shown here is derived from an EMBL/GenBank/DDBJ whole genome shotgun (WGS) entry which is preliminary data.</text>
</comment>
<gene>
    <name evidence="3" type="ORF">B0H16DRAFT_1893412</name>
</gene>
<dbReference type="Proteomes" id="UP001215598">
    <property type="component" value="Unassembled WGS sequence"/>
</dbReference>
<feature type="region of interest" description="Disordered" evidence="1">
    <location>
        <begin position="257"/>
        <end position="276"/>
    </location>
</feature>
<accession>A0AAD7MSV9</accession>
<keyword evidence="2" id="KW-0812">Transmembrane</keyword>
<keyword evidence="2" id="KW-0472">Membrane</keyword>
<reference evidence="3" key="1">
    <citation type="submission" date="2023-03" db="EMBL/GenBank/DDBJ databases">
        <title>Massive genome expansion in bonnet fungi (Mycena s.s.) driven by repeated elements and novel gene families across ecological guilds.</title>
        <authorList>
            <consortium name="Lawrence Berkeley National Laboratory"/>
            <person name="Harder C.B."/>
            <person name="Miyauchi S."/>
            <person name="Viragh M."/>
            <person name="Kuo A."/>
            <person name="Thoen E."/>
            <person name="Andreopoulos B."/>
            <person name="Lu D."/>
            <person name="Skrede I."/>
            <person name="Drula E."/>
            <person name="Henrissat B."/>
            <person name="Morin E."/>
            <person name="Kohler A."/>
            <person name="Barry K."/>
            <person name="LaButti K."/>
            <person name="Morin E."/>
            <person name="Salamov A."/>
            <person name="Lipzen A."/>
            <person name="Mereny Z."/>
            <person name="Hegedus B."/>
            <person name="Baldrian P."/>
            <person name="Stursova M."/>
            <person name="Weitz H."/>
            <person name="Taylor A."/>
            <person name="Grigoriev I.V."/>
            <person name="Nagy L.G."/>
            <person name="Martin F."/>
            <person name="Kauserud H."/>
        </authorList>
    </citation>
    <scope>NUCLEOTIDE SEQUENCE</scope>
    <source>
        <strain evidence="3">CBHHK182m</strain>
    </source>
</reference>
<feature type="transmembrane region" description="Helical" evidence="2">
    <location>
        <begin position="386"/>
        <end position="408"/>
    </location>
</feature>
<dbReference type="EMBL" id="JARKIB010000154">
    <property type="protein sequence ID" value="KAJ7731253.1"/>
    <property type="molecule type" value="Genomic_DNA"/>
</dbReference>
<sequence>MPFFHRTSRLIASYKLGYSPQRPYPWQWTTPIVLGIFFLLTAVLAAINVPLSAYDIDQQSVFRPNDTLRPLPLSNMIPEIWQHPTGDFTPQFLTVGDRIQLNNSIFNFTITEAFDEDDNTLPVSSFSYYNNPLSEGCDVTSMKATVTVGEYSPLMALAATVTCHTPTLFTLSWSGDPTSESPWYNSEFGSPRHTLADIAGDLKYAVFSGITSALSPNETALYIGSTVGTSVTPCCNCTGLSENQPAGIPIATRRPCSSVPTEFRDGPISQTSPPGTEVPVFAEPIDLGTLLQNTFQSLYHLVRLELGIILENQIYASPEMFNRTILNVYIPDDVFGSPSSAANSSRILTSNTTAMAQWMDSVDLFNNSDRVPVLPYLRTAPRLKPLGSAITSIFVSTFAMLSVAWTIFNTIAGAFIKSQADTAVSQGNGVPLKSGLRMRRDVENQKVPMEAWDASEASLLTPEDEHHASAQTLIEHLNLTVEKNTVAILNMQRSLSEMQLSLLQMRIFMRKHGILEEIDENTRIAAEHELRESQTP</sequence>
<evidence type="ECO:0000313" key="3">
    <source>
        <dbReference type="EMBL" id="KAJ7731253.1"/>
    </source>
</evidence>